<organism evidence="2 3">
    <name type="scientific">Eiseniibacteriota bacterium</name>
    <dbReference type="NCBI Taxonomy" id="2212470"/>
    <lineage>
        <taxon>Bacteria</taxon>
        <taxon>Candidatus Eiseniibacteriota</taxon>
    </lineage>
</organism>
<dbReference type="EMBL" id="JAHJDP010000066">
    <property type="protein sequence ID" value="MBU2691568.1"/>
    <property type="molecule type" value="Genomic_DNA"/>
</dbReference>
<feature type="domain" description="FlgD/Vpr Ig-like" evidence="1">
    <location>
        <begin position="187"/>
        <end position="239"/>
    </location>
</feature>
<comment type="caution">
    <text evidence="2">The sequence shown here is derived from an EMBL/GenBank/DDBJ whole genome shotgun (WGS) entry which is preliminary data.</text>
</comment>
<evidence type="ECO:0000313" key="2">
    <source>
        <dbReference type="EMBL" id="MBU2691568.1"/>
    </source>
</evidence>
<feature type="non-terminal residue" evidence="2">
    <location>
        <position position="1"/>
    </location>
</feature>
<evidence type="ECO:0000313" key="3">
    <source>
        <dbReference type="Proteomes" id="UP000777784"/>
    </source>
</evidence>
<accession>A0A948WD66</accession>
<reference evidence="2" key="1">
    <citation type="submission" date="2021-05" db="EMBL/GenBank/DDBJ databases">
        <title>Energy efficiency and biological interactions define the core microbiome of deep oligotrophic groundwater.</title>
        <authorList>
            <person name="Mehrshad M."/>
            <person name="Lopez-Fernandez M."/>
            <person name="Bell E."/>
            <person name="Bernier-Latmani R."/>
            <person name="Bertilsson S."/>
            <person name="Dopson M."/>
        </authorList>
    </citation>
    <scope>NUCLEOTIDE SEQUENCE</scope>
    <source>
        <strain evidence="2">Modern_marine.mb.64</strain>
    </source>
</reference>
<dbReference type="Gene3D" id="2.60.40.4070">
    <property type="match status" value="1"/>
</dbReference>
<sequence length="254" mass="27350">LATLAGETSFEWAVPDVDEPDCRIRVVCVDAESNEGSDISDADFRIIPHDGTAPEVAVVAPNGGEEIDALSAYTITWTSSDNIAVTGTIVLLSIDGGSTYPDTLATLAGETSFEWAVPDVDEPDCRIRVVCVDAESNEGSDISDADFSIVDVSGVEGQQEIPVSLILRRSRPNPFAGMTRIEFGLPTAQRVTLGIYNIKGQLIKTLAAGEYSPGFHTVVWRGKNAQGEKVSSGLYFYRLVTDGKVLKQKMLYLN</sequence>
<proteinExistence type="predicted"/>
<evidence type="ECO:0000259" key="1">
    <source>
        <dbReference type="Pfam" id="PF13860"/>
    </source>
</evidence>
<dbReference type="AlphaFoldDB" id="A0A948WD66"/>
<name>A0A948WD66_UNCEI</name>
<dbReference type="InterPro" id="IPR025965">
    <property type="entry name" value="FlgD/Vpr_Ig-like"/>
</dbReference>
<dbReference type="NCBIfam" id="TIGR04183">
    <property type="entry name" value="Por_Secre_tail"/>
    <property type="match status" value="1"/>
</dbReference>
<dbReference type="Proteomes" id="UP000777784">
    <property type="component" value="Unassembled WGS sequence"/>
</dbReference>
<gene>
    <name evidence="2" type="ORF">KJ970_11630</name>
</gene>
<dbReference type="Pfam" id="PF13860">
    <property type="entry name" value="FlgD_ig"/>
    <property type="match status" value="1"/>
</dbReference>
<protein>
    <submittedName>
        <fullName evidence="2">T9SS type A sorting domain-containing protein</fullName>
    </submittedName>
</protein>
<dbReference type="InterPro" id="IPR026444">
    <property type="entry name" value="Secre_tail"/>
</dbReference>